<comment type="caution">
    <text evidence="1">The sequence shown here is derived from an EMBL/GenBank/DDBJ whole genome shotgun (WGS) entry which is preliminary data.</text>
</comment>
<dbReference type="Proteomes" id="UP000789366">
    <property type="component" value="Unassembled WGS sequence"/>
</dbReference>
<proteinExistence type="predicted"/>
<gene>
    <name evidence="1" type="ORF">SPELUC_LOCUS234</name>
</gene>
<name>A0ACA9JY04_9GLOM</name>
<reference evidence="1" key="1">
    <citation type="submission" date="2021-06" db="EMBL/GenBank/DDBJ databases">
        <authorList>
            <person name="Kallberg Y."/>
            <person name="Tangrot J."/>
            <person name="Rosling A."/>
        </authorList>
    </citation>
    <scope>NUCLEOTIDE SEQUENCE</scope>
    <source>
        <strain evidence="1">28 12/20/2015</strain>
    </source>
</reference>
<protein>
    <submittedName>
        <fullName evidence="1">14962_t:CDS:1</fullName>
    </submittedName>
</protein>
<sequence length="63" mass="7287">MNQIKVHNQNKITENIVYSVNNSYVTNTTQRPTIEFNINNQVSAIEENEENSEQVTNEMISDN</sequence>
<keyword evidence="2" id="KW-1185">Reference proteome</keyword>
<organism evidence="1 2">
    <name type="scientific">Cetraspora pellucida</name>
    <dbReference type="NCBI Taxonomy" id="1433469"/>
    <lineage>
        <taxon>Eukaryota</taxon>
        <taxon>Fungi</taxon>
        <taxon>Fungi incertae sedis</taxon>
        <taxon>Mucoromycota</taxon>
        <taxon>Glomeromycotina</taxon>
        <taxon>Glomeromycetes</taxon>
        <taxon>Diversisporales</taxon>
        <taxon>Gigasporaceae</taxon>
        <taxon>Cetraspora</taxon>
    </lineage>
</organism>
<dbReference type="EMBL" id="CAJVPW010000069">
    <property type="protein sequence ID" value="CAG8441816.1"/>
    <property type="molecule type" value="Genomic_DNA"/>
</dbReference>
<evidence type="ECO:0000313" key="2">
    <source>
        <dbReference type="Proteomes" id="UP000789366"/>
    </source>
</evidence>
<evidence type="ECO:0000313" key="1">
    <source>
        <dbReference type="EMBL" id="CAG8441816.1"/>
    </source>
</evidence>
<feature type="non-terminal residue" evidence="1">
    <location>
        <position position="63"/>
    </location>
</feature>
<accession>A0ACA9JY04</accession>